<dbReference type="Proteomes" id="UP000287651">
    <property type="component" value="Unassembled WGS sequence"/>
</dbReference>
<dbReference type="InterPro" id="IPR053238">
    <property type="entry name" value="RING-H2_zinc_finger"/>
</dbReference>
<feature type="non-terminal residue" evidence="18">
    <location>
        <position position="1"/>
    </location>
</feature>
<dbReference type="EC" id="2.3.2.27" evidence="4"/>
<dbReference type="GO" id="GO:0016020">
    <property type="term" value="C:membrane"/>
    <property type="evidence" value="ECO:0007669"/>
    <property type="project" value="UniProtKB-SubCell"/>
</dbReference>
<evidence type="ECO:0000256" key="13">
    <source>
        <dbReference type="ARBA" id="ARBA00024209"/>
    </source>
</evidence>
<feature type="region of interest" description="Disordered" evidence="15">
    <location>
        <begin position="1"/>
        <end position="28"/>
    </location>
</feature>
<dbReference type="EMBL" id="AMZH03011411">
    <property type="protein sequence ID" value="RRT52921.1"/>
    <property type="molecule type" value="Genomic_DNA"/>
</dbReference>
<evidence type="ECO:0000256" key="3">
    <source>
        <dbReference type="ARBA" id="ARBA00004906"/>
    </source>
</evidence>
<keyword evidence="12 16" id="KW-0472">Membrane</keyword>
<feature type="compositionally biased region" description="Gly residues" evidence="15">
    <location>
        <begin position="481"/>
        <end position="499"/>
    </location>
</feature>
<feature type="compositionally biased region" description="Basic and acidic residues" evidence="15">
    <location>
        <begin position="526"/>
        <end position="540"/>
    </location>
</feature>
<evidence type="ECO:0000256" key="8">
    <source>
        <dbReference type="ARBA" id="ARBA00022771"/>
    </source>
</evidence>
<dbReference type="AlphaFoldDB" id="A0A426YMH6"/>
<evidence type="ECO:0000313" key="19">
    <source>
        <dbReference type="Proteomes" id="UP000287651"/>
    </source>
</evidence>
<dbReference type="SUPFAM" id="SSF57850">
    <property type="entry name" value="RING/U-box"/>
    <property type="match status" value="1"/>
</dbReference>
<dbReference type="InterPro" id="IPR001841">
    <property type="entry name" value="Znf_RING"/>
</dbReference>
<dbReference type="FunFam" id="3.30.40.10:FF:000187">
    <property type="entry name" value="E3 ubiquitin-protein ligase ATL6"/>
    <property type="match status" value="1"/>
</dbReference>
<evidence type="ECO:0000256" key="9">
    <source>
        <dbReference type="ARBA" id="ARBA00022786"/>
    </source>
</evidence>
<feature type="compositionally biased region" description="Basic and acidic residues" evidence="15">
    <location>
        <begin position="566"/>
        <end position="580"/>
    </location>
</feature>
<dbReference type="CDD" id="cd16461">
    <property type="entry name" value="RING-H2_EL5-like"/>
    <property type="match status" value="1"/>
</dbReference>
<name>A0A426YMH6_ENSVE</name>
<feature type="domain" description="RING-type" evidence="17">
    <location>
        <begin position="293"/>
        <end position="335"/>
    </location>
</feature>
<evidence type="ECO:0000256" key="12">
    <source>
        <dbReference type="ARBA" id="ARBA00023136"/>
    </source>
</evidence>
<comment type="similarity">
    <text evidence="13">Belongs to the RING-type zinc finger family. ATL subfamily.</text>
</comment>
<feature type="compositionally biased region" description="Basic residues" evidence="15">
    <location>
        <begin position="414"/>
        <end position="426"/>
    </location>
</feature>
<evidence type="ECO:0000256" key="10">
    <source>
        <dbReference type="ARBA" id="ARBA00022833"/>
    </source>
</evidence>
<comment type="catalytic activity">
    <reaction evidence="1">
        <text>S-ubiquitinyl-[E2 ubiquitin-conjugating enzyme]-L-cysteine + [acceptor protein]-L-lysine = [E2 ubiquitin-conjugating enzyme]-L-cysteine + N(6)-ubiquitinyl-[acceptor protein]-L-lysine.</text>
        <dbReference type="EC" id="2.3.2.27"/>
    </reaction>
</comment>
<reference evidence="18 19" key="1">
    <citation type="journal article" date="2014" name="Agronomy (Basel)">
        <title>A Draft Genome Sequence for Ensete ventricosum, the Drought-Tolerant Tree Against Hunger.</title>
        <authorList>
            <person name="Harrison J."/>
            <person name="Moore K.A."/>
            <person name="Paszkiewicz K."/>
            <person name="Jones T."/>
            <person name="Grant M."/>
            <person name="Ambacheew D."/>
            <person name="Muzemil S."/>
            <person name="Studholme D.J."/>
        </authorList>
    </citation>
    <scope>NUCLEOTIDE SEQUENCE [LARGE SCALE GENOMIC DNA]</scope>
</reference>
<comment type="caution">
    <text evidence="18">The sequence shown here is derived from an EMBL/GenBank/DDBJ whole genome shotgun (WGS) entry which is preliminary data.</text>
</comment>
<evidence type="ECO:0000256" key="4">
    <source>
        <dbReference type="ARBA" id="ARBA00012483"/>
    </source>
</evidence>
<dbReference type="GO" id="GO:0008270">
    <property type="term" value="F:zinc ion binding"/>
    <property type="evidence" value="ECO:0007669"/>
    <property type="project" value="UniProtKB-KW"/>
</dbReference>
<feature type="transmembrane region" description="Helical" evidence="16">
    <location>
        <begin position="168"/>
        <end position="188"/>
    </location>
</feature>
<keyword evidence="9" id="KW-0833">Ubl conjugation pathway</keyword>
<comment type="pathway">
    <text evidence="3">Protein modification; protein ubiquitination.</text>
</comment>
<organism evidence="18 19">
    <name type="scientific">Ensete ventricosum</name>
    <name type="common">Abyssinian banana</name>
    <name type="synonym">Musa ensete</name>
    <dbReference type="NCBI Taxonomy" id="4639"/>
    <lineage>
        <taxon>Eukaryota</taxon>
        <taxon>Viridiplantae</taxon>
        <taxon>Streptophyta</taxon>
        <taxon>Embryophyta</taxon>
        <taxon>Tracheophyta</taxon>
        <taxon>Spermatophyta</taxon>
        <taxon>Magnoliopsida</taxon>
        <taxon>Liliopsida</taxon>
        <taxon>Zingiberales</taxon>
        <taxon>Musaceae</taxon>
        <taxon>Ensete</taxon>
    </lineage>
</organism>
<evidence type="ECO:0000256" key="15">
    <source>
        <dbReference type="SAM" id="MobiDB-lite"/>
    </source>
</evidence>
<evidence type="ECO:0000256" key="16">
    <source>
        <dbReference type="SAM" id="Phobius"/>
    </source>
</evidence>
<keyword evidence="11 16" id="KW-1133">Transmembrane helix</keyword>
<feature type="compositionally biased region" description="Basic and acidic residues" evidence="15">
    <location>
        <begin position="400"/>
        <end position="410"/>
    </location>
</feature>
<evidence type="ECO:0000256" key="11">
    <source>
        <dbReference type="ARBA" id="ARBA00022989"/>
    </source>
</evidence>
<dbReference type="Gene3D" id="3.30.40.10">
    <property type="entry name" value="Zinc/RING finger domain, C3HC4 (zinc finger)"/>
    <property type="match status" value="1"/>
</dbReference>
<protein>
    <recommendedName>
        <fullName evidence="4">RING-type E3 ubiquitin transferase</fullName>
        <ecNumber evidence="4">2.3.2.27</ecNumber>
    </recommendedName>
</protein>
<dbReference type="SMART" id="SM00184">
    <property type="entry name" value="RING"/>
    <property type="match status" value="1"/>
</dbReference>
<dbReference type="PANTHER" id="PTHR14155">
    <property type="entry name" value="RING FINGER DOMAIN-CONTAINING"/>
    <property type="match status" value="1"/>
</dbReference>
<keyword evidence="6 16" id="KW-0812">Transmembrane</keyword>
<proteinExistence type="inferred from homology"/>
<evidence type="ECO:0000256" key="5">
    <source>
        <dbReference type="ARBA" id="ARBA00022679"/>
    </source>
</evidence>
<keyword evidence="10" id="KW-0862">Zinc</keyword>
<evidence type="ECO:0000259" key="17">
    <source>
        <dbReference type="PROSITE" id="PS50089"/>
    </source>
</evidence>
<feature type="region of interest" description="Disordered" evidence="15">
    <location>
        <begin position="526"/>
        <end position="580"/>
    </location>
</feature>
<evidence type="ECO:0000256" key="14">
    <source>
        <dbReference type="PROSITE-ProRule" id="PRU00175"/>
    </source>
</evidence>
<dbReference type="GO" id="GO:0061630">
    <property type="term" value="F:ubiquitin protein ligase activity"/>
    <property type="evidence" value="ECO:0007669"/>
    <property type="project" value="UniProtKB-EC"/>
</dbReference>
<keyword evidence="7" id="KW-0479">Metal-binding</keyword>
<dbReference type="PROSITE" id="PS50089">
    <property type="entry name" value="ZF_RING_2"/>
    <property type="match status" value="1"/>
</dbReference>
<evidence type="ECO:0000313" key="18">
    <source>
        <dbReference type="EMBL" id="RRT52921.1"/>
    </source>
</evidence>
<evidence type="ECO:0000256" key="6">
    <source>
        <dbReference type="ARBA" id="ARBA00022692"/>
    </source>
</evidence>
<dbReference type="InterPro" id="IPR013083">
    <property type="entry name" value="Znf_RING/FYVE/PHD"/>
</dbReference>
<feature type="transmembrane region" description="Helical" evidence="16">
    <location>
        <begin position="208"/>
        <end position="233"/>
    </location>
</feature>
<dbReference type="PANTHER" id="PTHR14155:SF263">
    <property type="entry name" value="E3 UBIQUITIN-PROTEIN LIGASE ATL6"/>
    <property type="match status" value="1"/>
</dbReference>
<accession>A0A426YMH6</accession>
<feature type="region of interest" description="Disordered" evidence="15">
    <location>
        <begin position="472"/>
        <end position="500"/>
    </location>
</feature>
<gene>
    <name evidence="18" type="ORF">B296_00033101</name>
</gene>
<dbReference type="Pfam" id="PF13639">
    <property type="entry name" value="zf-RING_2"/>
    <property type="match status" value="1"/>
</dbReference>
<evidence type="ECO:0000256" key="2">
    <source>
        <dbReference type="ARBA" id="ARBA00004167"/>
    </source>
</evidence>
<keyword evidence="5" id="KW-0808">Transferase</keyword>
<evidence type="ECO:0000256" key="1">
    <source>
        <dbReference type="ARBA" id="ARBA00000900"/>
    </source>
</evidence>
<comment type="subcellular location">
    <subcellularLocation>
        <location evidence="2">Membrane</location>
        <topology evidence="2">Single-pass membrane protein</topology>
    </subcellularLocation>
</comment>
<keyword evidence="8 14" id="KW-0863">Zinc-finger</keyword>
<feature type="region of interest" description="Disordered" evidence="15">
    <location>
        <begin position="386"/>
        <end position="432"/>
    </location>
</feature>
<evidence type="ECO:0000256" key="7">
    <source>
        <dbReference type="ARBA" id="ARBA00022723"/>
    </source>
</evidence>
<sequence length="580" mass="63497">GRHGKETAKGAQMLSAWPERGPELEEGEREHMTHNDKLWHGMMPQPRSLPIPPLQTSFLSHLVVEVLDEEGGGSANQRRNVGEDGFIFIVYLGKQHNLNLQKEHPIKRQRGRSGLWVSNHVYACHLTRFWLHVVTPSLPLFFLSYSAPRLHSLPSMATTHGCRPIASAGYVVLPLALLLLTARCGHAQSSSASVPSDKYNPYFGAPSFNPTMAIVIVFLVAALFIVGFLSIYIRHCAGGAADPRGLARGTAAWSRRLLLQQQRGLSPEVLYTFPTLVYAEVKGLKLGKGALECAVCLSEFEDDDALRLLPPCSHAFHPECIDAWLTSHVTCPVCRSNLAEAPNATADIETPTVIIAADPAREASHHPSERRVEEELRRPLDHLTVVVDEAPGEDNNEGLARIEERQRPEVGSRSGRRPPKLRRSHTTGHSVVLPGENVERYTLRLPEHVWREIYASQKLHRSTSCVSLATAAEGSWRHGSRGTGGGGAGEGSSRGGRGVRLGRSDRWPSFFIRTLSAKVPPWATVRRADGGDGSVKKGEAEDSSSGKLTAVRTPFYCLGGGGGGRRPPDTRGESDRVEFF</sequence>